<evidence type="ECO:0000259" key="5">
    <source>
        <dbReference type="PROSITE" id="PS50011"/>
    </source>
</evidence>
<dbReference type="InterPro" id="IPR003591">
    <property type="entry name" value="Leu-rich_rpt_typical-subtyp"/>
</dbReference>
<organism evidence="6">
    <name type="scientific">Aphanomyces astaci</name>
    <name type="common">Crayfish plague agent</name>
    <dbReference type="NCBI Taxonomy" id="112090"/>
    <lineage>
        <taxon>Eukaryota</taxon>
        <taxon>Sar</taxon>
        <taxon>Stramenopiles</taxon>
        <taxon>Oomycota</taxon>
        <taxon>Saprolegniomycetes</taxon>
        <taxon>Saprolegniales</taxon>
        <taxon>Verrucalvaceae</taxon>
        <taxon>Aphanomyces</taxon>
    </lineage>
</organism>
<dbReference type="InterPro" id="IPR000719">
    <property type="entry name" value="Prot_kinase_dom"/>
</dbReference>
<keyword evidence="3" id="KW-0812">Transmembrane</keyword>
<dbReference type="InterPro" id="IPR008271">
    <property type="entry name" value="Ser/Thr_kinase_AS"/>
</dbReference>
<dbReference type="SMART" id="SM00220">
    <property type="entry name" value="S_TKc"/>
    <property type="match status" value="1"/>
</dbReference>
<evidence type="ECO:0000256" key="2">
    <source>
        <dbReference type="ARBA" id="ARBA00022737"/>
    </source>
</evidence>
<sequence length="644" mass="70723">MKRPVAATAWVVVVWTLVQSVETNEDDNMDISYRIIESQEVIWAWGKLEGVKGSARYDDWPSVTRDHVLYDNANLTKLTFLNVQLPTPLPVQTLPLQVTDVAIANCDLTAFPPDMLHMTHLQKLDLNRNNLVDFNITALGPSTSFPSLQQLYVHPSRPRHSVGLSFCSMLQENALRTFDIAAPSLVQLDLSGNQLTALPSCLYTMMELLELYLANNSIPQPLHVSATEFEFLSGLDYFYMDSVVVDSSACMGASQLHALKGNKICVTSSSPSSPHPPPAIDRPSTTWSYSTLSWVLLVSGVLEAVVGVAVYVAYRNQRNFKCAAPPSYTTTTTASSGERERLLSVEHVLYASMEAWTSSTTLSQALEAEALRLDCDAVSLDVRLAQGGYGEVWRGHYHQSVVAIKLLLPEKRAPSDIEAFMREIVLLASLDHPHIIQCIGVAWPKSKRDLMLVTEYVGGGDLRVLLDADPSSAHVWRRQKVHFAIDIAVAIEYLHALDIVHRDIKAKNVLVDDTSAKLCDFGVAVRLHNPSLYGGFGTSRWIAPEVLSGDQFTKAADVYAFGMVLSELDSHQIPFAHIRTLSGNDLTNVAILQQVVKGALSPEFGAACPRQILTLAKLCLHPNPKARPAAAAVVAALRQVVLDP</sequence>
<dbReference type="GeneID" id="20814786"/>
<feature type="chain" id="PRO_5004840710" evidence="4">
    <location>
        <begin position="24"/>
        <end position="644"/>
    </location>
</feature>
<dbReference type="EMBL" id="KI913156">
    <property type="protein sequence ID" value="ETV71974.1"/>
    <property type="molecule type" value="Genomic_DNA"/>
</dbReference>
<dbReference type="GO" id="GO:0005524">
    <property type="term" value="F:ATP binding"/>
    <property type="evidence" value="ECO:0007669"/>
    <property type="project" value="InterPro"/>
</dbReference>
<keyword evidence="1" id="KW-0433">Leucine-rich repeat</keyword>
<dbReference type="PROSITE" id="PS00108">
    <property type="entry name" value="PROTEIN_KINASE_ST"/>
    <property type="match status" value="1"/>
</dbReference>
<protein>
    <submittedName>
        <fullName evidence="6">TKL protein kinase</fullName>
    </submittedName>
</protein>
<dbReference type="Gene3D" id="3.30.200.20">
    <property type="entry name" value="Phosphorylase Kinase, domain 1"/>
    <property type="match status" value="1"/>
</dbReference>
<dbReference type="Gene3D" id="3.80.10.10">
    <property type="entry name" value="Ribonuclease Inhibitor"/>
    <property type="match status" value="1"/>
</dbReference>
<evidence type="ECO:0000256" key="3">
    <source>
        <dbReference type="SAM" id="Phobius"/>
    </source>
</evidence>
<dbReference type="InterPro" id="IPR001611">
    <property type="entry name" value="Leu-rich_rpt"/>
</dbReference>
<dbReference type="RefSeq" id="XP_009838417.1">
    <property type="nucleotide sequence ID" value="XM_009840115.1"/>
</dbReference>
<keyword evidence="2" id="KW-0677">Repeat</keyword>
<reference evidence="6" key="1">
    <citation type="submission" date="2013-12" db="EMBL/GenBank/DDBJ databases">
        <title>The Genome Sequence of Aphanomyces astaci APO3.</title>
        <authorList>
            <consortium name="The Broad Institute Genomics Platform"/>
            <person name="Russ C."/>
            <person name="Tyler B."/>
            <person name="van West P."/>
            <person name="Dieguez-Uribeondo J."/>
            <person name="Young S.K."/>
            <person name="Zeng Q."/>
            <person name="Gargeya S."/>
            <person name="Fitzgerald M."/>
            <person name="Abouelleil A."/>
            <person name="Alvarado L."/>
            <person name="Chapman S.B."/>
            <person name="Gainer-Dewar J."/>
            <person name="Goldberg J."/>
            <person name="Griggs A."/>
            <person name="Gujja S."/>
            <person name="Hansen M."/>
            <person name="Howarth C."/>
            <person name="Imamovic A."/>
            <person name="Ireland A."/>
            <person name="Larimer J."/>
            <person name="McCowan C."/>
            <person name="Murphy C."/>
            <person name="Pearson M."/>
            <person name="Poon T.W."/>
            <person name="Priest M."/>
            <person name="Roberts A."/>
            <person name="Saif S."/>
            <person name="Shea T."/>
            <person name="Sykes S."/>
            <person name="Wortman J."/>
            <person name="Nusbaum C."/>
            <person name="Birren B."/>
        </authorList>
    </citation>
    <scope>NUCLEOTIDE SEQUENCE [LARGE SCALE GENOMIC DNA]</scope>
    <source>
        <strain evidence="6">APO3</strain>
    </source>
</reference>
<evidence type="ECO:0000313" key="6">
    <source>
        <dbReference type="EMBL" id="ETV71974.1"/>
    </source>
</evidence>
<keyword evidence="3" id="KW-0472">Membrane</keyword>
<keyword evidence="6" id="KW-0808">Transferase</keyword>
<dbReference type="STRING" id="112090.W4FYU7"/>
<dbReference type="SUPFAM" id="SSF52058">
    <property type="entry name" value="L domain-like"/>
    <property type="match status" value="1"/>
</dbReference>
<dbReference type="SUPFAM" id="SSF56112">
    <property type="entry name" value="Protein kinase-like (PK-like)"/>
    <property type="match status" value="1"/>
</dbReference>
<dbReference type="AlphaFoldDB" id="W4FYU7"/>
<feature type="transmembrane region" description="Helical" evidence="3">
    <location>
        <begin position="292"/>
        <end position="314"/>
    </location>
</feature>
<gene>
    <name evidence="6" type="ORF">H257_12790</name>
</gene>
<dbReference type="InterPro" id="IPR051681">
    <property type="entry name" value="Ser/Thr_Kinases-Pseudokinases"/>
</dbReference>
<dbReference type="InterPro" id="IPR032675">
    <property type="entry name" value="LRR_dom_sf"/>
</dbReference>
<name>W4FYU7_APHAT</name>
<dbReference type="OrthoDB" id="26722at2759"/>
<evidence type="ECO:0000256" key="4">
    <source>
        <dbReference type="SAM" id="SignalP"/>
    </source>
</evidence>
<dbReference type="InterPro" id="IPR001245">
    <property type="entry name" value="Ser-Thr/Tyr_kinase_cat_dom"/>
</dbReference>
<proteinExistence type="predicted"/>
<dbReference type="Pfam" id="PF07714">
    <property type="entry name" value="PK_Tyr_Ser-Thr"/>
    <property type="match status" value="1"/>
</dbReference>
<accession>W4FYU7</accession>
<dbReference type="PANTHER" id="PTHR44329:SF214">
    <property type="entry name" value="PROTEIN KINASE DOMAIN-CONTAINING PROTEIN"/>
    <property type="match status" value="1"/>
</dbReference>
<feature type="signal peptide" evidence="4">
    <location>
        <begin position="1"/>
        <end position="23"/>
    </location>
</feature>
<feature type="domain" description="Protein kinase" evidence="5">
    <location>
        <begin position="378"/>
        <end position="644"/>
    </location>
</feature>
<keyword evidence="6" id="KW-0418">Kinase</keyword>
<dbReference type="SMART" id="SM00369">
    <property type="entry name" value="LRR_TYP"/>
    <property type="match status" value="2"/>
</dbReference>
<keyword evidence="3" id="KW-1133">Transmembrane helix</keyword>
<keyword evidence="4" id="KW-0732">Signal</keyword>
<dbReference type="VEuPathDB" id="FungiDB:H257_12790"/>
<evidence type="ECO:0000256" key="1">
    <source>
        <dbReference type="ARBA" id="ARBA00022614"/>
    </source>
</evidence>
<dbReference type="Gene3D" id="1.10.510.10">
    <property type="entry name" value="Transferase(Phosphotransferase) domain 1"/>
    <property type="match status" value="1"/>
</dbReference>
<dbReference type="GO" id="GO:0004674">
    <property type="term" value="F:protein serine/threonine kinase activity"/>
    <property type="evidence" value="ECO:0007669"/>
    <property type="project" value="TreeGrafter"/>
</dbReference>
<dbReference type="PROSITE" id="PS50011">
    <property type="entry name" value="PROTEIN_KINASE_DOM"/>
    <property type="match status" value="1"/>
</dbReference>
<dbReference type="PANTHER" id="PTHR44329">
    <property type="entry name" value="SERINE/THREONINE-PROTEIN KINASE TNNI3K-RELATED"/>
    <property type="match status" value="1"/>
</dbReference>
<dbReference type="Pfam" id="PF00560">
    <property type="entry name" value="LRR_1"/>
    <property type="match status" value="1"/>
</dbReference>
<dbReference type="InterPro" id="IPR011009">
    <property type="entry name" value="Kinase-like_dom_sf"/>
</dbReference>